<evidence type="ECO:0000313" key="2">
    <source>
        <dbReference type="Proteomes" id="UP000077266"/>
    </source>
</evidence>
<sequence length="54" mass="6181">MPARIMHSVRHTLRWQNDQHSWTMDALSEATTLRRTVTLAAHRVHASNDSATTL</sequence>
<keyword evidence="2" id="KW-1185">Reference proteome</keyword>
<organism evidence="1 2">
    <name type="scientific">Exidia glandulosa HHB12029</name>
    <dbReference type="NCBI Taxonomy" id="1314781"/>
    <lineage>
        <taxon>Eukaryota</taxon>
        <taxon>Fungi</taxon>
        <taxon>Dikarya</taxon>
        <taxon>Basidiomycota</taxon>
        <taxon>Agaricomycotina</taxon>
        <taxon>Agaricomycetes</taxon>
        <taxon>Auriculariales</taxon>
        <taxon>Exidiaceae</taxon>
        <taxon>Exidia</taxon>
    </lineage>
</organism>
<dbReference type="Proteomes" id="UP000077266">
    <property type="component" value="Unassembled WGS sequence"/>
</dbReference>
<dbReference type="EMBL" id="KV426310">
    <property type="protein sequence ID" value="KZV82658.1"/>
    <property type="molecule type" value="Genomic_DNA"/>
</dbReference>
<protein>
    <submittedName>
        <fullName evidence="1">Uncharacterized protein</fullName>
    </submittedName>
</protein>
<proteinExistence type="predicted"/>
<accession>A0A165CKY3</accession>
<dbReference type="InParanoid" id="A0A165CKY3"/>
<gene>
    <name evidence="1" type="ORF">EXIGLDRAFT_729406</name>
</gene>
<name>A0A165CKY3_EXIGL</name>
<reference evidence="1 2" key="1">
    <citation type="journal article" date="2016" name="Mol. Biol. Evol.">
        <title>Comparative Genomics of Early-Diverging Mushroom-Forming Fungi Provides Insights into the Origins of Lignocellulose Decay Capabilities.</title>
        <authorList>
            <person name="Nagy L.G."/>
            <person name="Riley R."/>
            <person name="Tritt A."/>
            <person name="Adam C."/>
            <person name="Daum C."/>
            <person name="Floudas D."/>
            <person name="Sun H."/>
            <person name="Yadav J.S."/>
            <person name="Pangilinan J."/>
            <person name="Larsson K.H."/>
            <person name="Matsuura K."/>
            <person name="Barry K."/>
            <person name="Labutti K."/>
            <person name="Kuo R."/>
            <person name="Ohm R.A."/>
            <person name="Bhattacharya S.S."/>
            <person name="Shirouzu T."/>
            <person name="Yoshinaga Y."/>
            <person name="Martin F.M."/>
            <person name="Grigoriev I.V."/>
            <person name="Hibbett D.S."/>
        </authorList>
    </citation>
    <scope>NUCLEOTIDE SEQUENCE [LARGE SCALE GENOMIC DNA]</scope>
    <source>
        <strain evidence="1 2">HHB12029</strain>
    </source>
</reference>
<dbReference type="AlphaFoldDB" id="A0A165CKY3"/>
<evidence type="ECO:0000313" key="1">
    <source>
        <dbReference type="EMBL" id="KZV82658.1"/>
    </source>
</evidence>